<dbReference type="Pfam" id="PF02037">
    <property type="entry name" value="SAP"/>
    <property type="match status" value="1"/>
</dbReference>
<feature type="compositionally biased region" description="Polar residues" evidence="1">
    <location>
        <begin position="512"/>
        <end position="528"/>
    </location>
</feature>
<feature type="compositionally biased region" description="Gly residues" evidence="1">
    <location>
        <begin position="654"/>
        <end position="673"/>
    </location>
</feature>
<evidence type="ECO:0000256" key="1">
    <source>
        <dbReference type="SAM" id="MobiDB-lite"/>
    </source>
</evidence>
<feature type="compositionally biased region" description="Basic and acidic residues" evidence="1">
    <location>
        <begin position="282"/>
        <end position="291"/>
    </location>
</feature>
<evidence type="ECO:0000259" key="2">
    <source>
        <dbReference type="Pfam" id="PF02037"/>
    </source>
</evidence>
<feature type="region of interest" description="Disordered" evidence="1">
    <location>
        <begin position="38"/>
        <end position="355"/>
    </location>
</feature>
<feature type="compositionally biased region" description="Polar residues" evidence="1">
    <location>
        <begin position="94"/>
        <end position="104"/>
    </location>
</feature>
<feature type="compositionally biased region" description="Basic and acidic residues" evidence="1">
    <location>
        <begin position="532"/>
        <end position="552"/>
    </location>
</feature>
<organism evidence="3 4">
    <name type="scientific">Lithohypha guttulata</name>
    <dbReference type="NCBI Taxonomy" id="1690604"/>
    <lineage>
        <taxon>Eukaryota</taxon>
        <taxon>Fungi</taxon>
        <taxon>Dikarya</taxon>
        <taxon>Ascomycota</taxon>
        <taxon>Pezizomycotina</taxon>
        <taxon>Eurotiomycetes</taxon>
        <taxon>Chaetothyriomycetidae</taxon>
        <taxon>Chaetothyriales</taxon>
        <taxon>Trichomeriaceae</taxon>
        <taxon>Lithohypha</taxon>
    </lineage>
</organism>
<feature type="region of interest" description="Disordered" evidence="1">
    <location>
        <begin position="637"/>
        <end position="686"/>
    </location>
</feature>
<feature type="compositionally biased region" description="Polar residues" evidence="1">
    <location>
        <begin position="495"/>
        <end position="505"/>
    </location>
</feature>
<comment type="caution">
    <text evidence="3">The sequence shown here is derived from an EMBL/GenBank/DDBJ whole genome shotgun (WGS) entry which is preliminary data.</text>
</comment>
<feature type="compositionally biased region" description="Low complexity" evidence="1">
    <location>
        <begin position="62"/>
        <end position="75"/>
    </location>
</feature>
<sequence>MSTDWDKFKVTELKEECKSRKISITGLKLKQQFVEKLVEHEEENSEAQPNEHDQPQDGDVDPNTTTQTQPEQPTNGEGDTVEERTNGAIGELSRNGSRSATPATEVQDEQDNVQVQRSISTGEQTDQAEQAGNDVPATEDVGMTTEVDENLPRDRPAALQAEDAQAIEAESEAQPDDNLPVAETEKEAEEIKKHSVFVPQNEQLQTAEEDDTNNVQPLKKSQHSADHKDEQSILQPSSEAKTTEIVDSKILENEPSLSSSSQAEESRKRKRRSLTPPPNPEEVAKKVKLSDGEAVPTRRASRSPSSTPQSSKIRSSDTRNEMGKTSSADAQEAETEVHSRGREGSPLIDEDSTVQPAMHLATRSLYMKNFKRPYPIADLKPHIEEIARGSPNSTSTESPIQLFHLNNLRSQAFVRFSSISVASRVRSVMHGKKFPDDDHPREPIWVDFVPDEKVEQWIEMETGGSRERGRNSSIKMEVVYNQNEDGSVEAVFEGTNSHTSFSQNSSKKESINQRQASYSTASPRSSAVASGIHHDRAAMVPRSPDDHRRASMREPLSPHGARKPSDRGIGFAGLDDIFSSTTTKPKLYYKLPSPKVVDARLDRVADLYSDRGVSGAPGMKRYTFEKAGEKEIWVDNGPEFGHGKRGQDRLLGVSGRGRGGYRGGRGAPRGGFAGRERDVYRGEGRR</sequence>
<dbReference type="Gene3D" id="1.10.720.30">
    <property type="entry name" value="SAP domain"/>
    <property type="match status" value="1"/>
</dbReference>
<dbReference type="EMBL" id="JAVRRJ010000001">
    <property type="protein sequence ID" value="KAK5089844.1"/>
    <property type="molecule type" value="Genomic_DNA"/>
</dbReference>
<protein>
    <recommendedName>
        <fullName evidence="2">SAP domain-containing protein</fullName>
    </recommendedName>
</protein>
<feature type="compositionally biased region" description="Basic and acidic residues" evidence="1">
    <location>
        <begin position="674"/>
        <end position="686"/>
    </location>
</feature>
<gene>
    <name evidence="3" type="ORF">LTR05_000011</name>
</gene>
<evidence type="ECO:0000313" key="3">
    <source>
        <dbReference type="EMBL" id="KAK5089844.1"/>
    </source>
</evidence>
<accession>A0AAN7T3U9</accession>
<dbReference type="PANTHER" id="PTHR47031:SF3">
    <property type="entry name" value="SAP DOMAIN-CONTAINING PROTEIN"/>
    <property type="match status" value="1"/>
</dbReference>
<reference evidence="3 4" key="1">
    <citation type="submission" date="2023-08" db="EMBL/GenBank/DDBJ databases">
        <title>Black Yeasts Isolated from many extreme environments.</title>
        <authorList>
            <person name="Coleine C."/>
            <person name="Stajich J.E."/>
            <person name="Selbmann L."/>
        </authorList>
    </citation>
    <scope>NUCLEOTIDE SEQUENCE [LARGE SCALE GENOMIC DNA]</scope>
    <source>
        <strain evidence="3 4">CCFEE 5910</strain>
    </source>
</reference>
<feature type="compositionally biased region" description="Polar residues" evidence="1">
    <location>
        <begin position="117"/>
        <end position="130"/>
    </location>
</feature>
<keyword evidence="4" id="KW-1185">Reference proteome</keyword>
<feature type="region of interest" description="Disordered" evidence="1">
    <location>
        <begin position="495"/>
        <end position="569"/>
    </location>
</feature>
<dbReference type="InterPro" id="IPR036361">
    <property type="entry name" value="SAP_dom_sf"/>
</dbReference>
<evidence type="ECO:0000313" key="4">
    <source>
        <dbReference type="Proteomes" id="UP001309876"/>
    </source>
</evidence>
<dbReference type="PANTHER" id="PTHR47031">
    <property type="entry name" value="SAP DNA-BINDING DOMAIN-CONTAINING PROTEIN"/>
    <property type="match status" value="1"/>
</dbReference>
<name>A0AAN7T3U9_9EURO</name>
<feature type="compositionally biased region" description="Low complexity" evidence="1">
    <location>
        <begin position="302"/>
        <end position="313"/>
    </location>
</feature>
<proteinExistence type="predicted"/>
<dbReference type="AlphaFoldDB" id="A0AAN7T3U9"/>
<feature type="compositionally biased region" description="Basic and acidic residues" evidence="1">
    <location>
        <begin position="241"/>
        <end position="252"/>
    </location>
</feature>
<dbReference type="InterPro" id="IPR003034">
    <property type="entry name" value="SAP_dom"/>
</dbReference>
<feature type="compositionally biased region" description="Basic and acidic residues" evidence="1">
    <location>
        <begin position="183"/>
        <end position="193"/>
    </location>
</feature>
<feature type="domain" description="SAP" evidence="2">
    <location>
        <begin position="6"/>
        <end position="41"/>
    </location>
</feature>
<dbReference type="SUPFAM" id="SSF68906">
    <property type="entry name" value="SAP domain"/>
    <property type="match status" value="1"/>
</dbReference>
<dbReference type="Proteomes" id="UP001309876">
    <property type="component" value="Unassembled WGS sequence"/>
</dbReference>